<comment type="catalytic activity">
    <reaction evidence="5">
        <text>L-glutamyl-tRNA(Gln) + L-glutamine + ATP + H2O = L-glutaminyl-tRNA(Gln) + L-glutamate + ADP + phosphate + H(+)</text>
        <dbReference type="Rhea" id="RHEA:17521"/>
        <dbReference type="Rhea" id="RHEA-COMP:9681"/>
        <dbReference type="Rhea" id="RHEA-COMP:9684"/>
        <dbReference type="ChEBI" id="CHEBI:15377"/>
        <dbReference type="ChEBI" id="CHEBI:15378"/>
        <dbReference type="ChEBI" id="CHEBI:29985"/>
        <dbReference type="ChEBI" id="CHEBI:30616"/>
        <dbReference type="ChEBI" id="CHEBI:43474"/>
        <dbReference type="ChEBI" id="CHEBI:58359"/>
        <dbReference type="ChEBI" id="CHEBI:78520"/>
        <dbReference type="ChEBI" id="CHEBI:78521"/>
        <dbReference type="ChEBI" id="CHEBI:456216"/>
        <dbReference type="EC" id="6.3.5.7"/>
    </reaction>
</comment>
<dbReference type="GO" id="GO:0070681">
    <property type="term" value="P:glutaminyl-tRNAGln biosynthesis via transamidation"/>
    <property type="evidence" value="ECO:0007669"/>
    <property type="project" value="UniProtKB-UniRule"/>
</dbReference>
<dbReference type="GO" id="GO:0032543">
    <property type="term" value="P:mitochondrial translation"/>
    <property type="evidence" value="ECO:0007669"/>
    <property type="project" value="UniProtKB-UniRule"/>
</dbReference>
<feature type="compositionally biased region" description="Basic and acidic residues" evidence="6">
    <location>
        <begin position="395"/>
        <end position="415"/>
    </location>
</feature>
<accession>A0A0E9NA86</accession>
<dbReference type="PANTHER" id="PTHR11895:SF7">
    <property type="entry name" value="GLUTAMYL-TRNA(GLN) AMIDOTRANSFERASE SUBUNIT A, MITOCHONDRIAL"/>
    <property type="match status" value="1"/>
</dbReference>
<evidence type="ECO:0000256" key="4">
    <source>
        <dbReference type="ARBA" id="ARBA00022917"/>
    </source>
</evidence>
<keyword evidence="2 5" id="KW-0547">Nucleotide-binding</keyword>
<keyword evidence="3 5" id="KW-0067">ATP-binding</keyword>
<evidence type="ECO:0000313" key="9">
    <source>
        <dbReference type="Proteomes" id="UP000033140"/>
    </source>
</evidence>
<comment type="subcellular location">
    <subcellularLocation>
        <location evidence="5">Mitochondrion</location>
    </subcellularLocation>
</comment>
<proteinExistence type="inferred from homology"/>
<dbReference type="PANTHER" id="PTHR11895">
    <property type="entry name" value="TRANSAMIDASE"/>
    <property type="match status" value="1"/>
</dbReference>
<evidence type="ECO:0000256" key="6">
    <source>
        <dbReference type="SAM" id="MobiDB-lite"/>
    </source>
</evidence>
<dbReference type="InterPro" id="IPR029063">
    <property type="entry name" value="SAM-dependent_MTases_sf"/>
</dbReference>
<name>A0A0E9NA86_SAICN</name>
<comment type="function">
    <text evidence="5">Allows the formation of correctly charged Gln-tRNA(Gln) through the transamidation of misacylated Glu-tRNA(Gln) in the mitochondria. The reaction takes place in the presence of glutamine and ATP through an activated gamma-phospho-Glu-tRNA(Gln).</text>
</comment>
<evidence type="ECO:0000256" key="1">
    <source>
        <dbReference type="ARBA" id="ARBA00022598"/>
    </source>
</evidence>
<reference evidence="8 9" key="2">
    <citation type="journal article" date="2014" name="J. Gen. Appl. Microbiol.">
        <title>The early diverging ascomycetous budding yeast Saitoella complicata has three histone deacetylases belonging to the Clr6, Hos2, and Rpd3 lineages.</title>
        <authorList>
            <person name="Nishida H."/>
            <person name="Matsumoto T."/>
            <person name="Kondo S."/>
            <person name="Hamamoto M."/>
            <person name="Yoshikawa H."/>
        </authorList>
    </citation>
    <scope>NUCLEOTIDE SEQUENCE [LARGE SCALE GENOMIC DNA]</scope>
    <source>
        <strain evidence="8 9">NRRL Y-17804</strain>
    </source>
</reference>
<dbReference type="GO" id="GO:0160107">
    <property type="term" value="F:tRNA (adenine(58)-N1)-methyltransferase activity"/>
    <property type="evidence" value="ECO:0007669"/>
    <property type="project" value="InterPro"/>
</dbReference>
<dbReference type="EC" id="6.3.5.7" evidence="5"/>
<gene>
    <name evidence="8" type="ORF">G7K_0838-t1</name>
</gene>
<comment type="subunit">
    <text evidence="5">Subunit of the heterotrimeric GatCAB amidotransferase (AdT) complex, composed of A, B and C subunits.</text>
</comment>
<dbReference type="InterPro" id="IPR000120">
    <property type="entry name" value="Amidase"/>
</dbReference>
<keyword evidence="4 5" id="KW-0648">Protein biosynthesis</keyword>
<evidence type="ECO:0000256" key="2">
    <source>
        <dbReference type="ARBA" id="ARBA00022741"/>
    </source>
</evidence>
<dbReference type="GO" id="GO:0005739">
    <property type="term" value="C:mitochondrion"/>
    <property type="evidence" value="ECO:0007669"/>
    <property type="project" value="UniProtKB-SubCell"/>
</dbReference>
<dbReference type="NCBIfam" id="TIGR00132">
    <property type="entry name" value="gatA"/>
    <property type="match status" value="1"/>
</dbReference>
<keyword evidence="1 5" id="KW-0436">Ligase</keyword>
<dbReference type="InterPro" id="IPR036928">
    <property type="entry name" value="AS_sf"/>
</dbReference>
<dbReference type="SUPFAM" id="SSF75304">
    <property type="entry name" value="Amidase signature (AS) enzymes"/>
    <property type="match status" value="1"/>
</dbReference>
<feature type="region of interest" description="Disordered" evidence="6">
    <location>
        <begin position="226"/>
        <end position="245"/>
    </location>
</feature>
<dbReference type="HAMAP" id="MF_00120">
    <property type="entry name" value="GatA"/>
    <property type="match status" value="1"/>
</dbReference>
<comment type="caution">
    <text evidence="8">The sequence shown here is derived from an EMBL/GenBank/DDBJ whole genome shotgun (WGS) entry which is preliminary data.</text>
</comment>
<dbReference type="Gene3D" id="3.90.1300.10">
    <property type="entry name" value="Amidase signature (AS) domain"/>
    <property type="match status" value="1"/>
</dbReference>
<dbReference type="EMBL" id="BACD03000004">
    <property type="protein sequence ID" value="GAO46611.1"/>
    <property type="molecule type" value="Genomic_DNA"/>
</dbReference>
<dbReference type="InterPro" id="IPR004412">
    <property type="entry name" value="GatA"/>
</dbReference>
<evidence type="ECO:0000256" key="3">
    <source>
        <dbReference type="ARBA" id="ARBA00022840"/>
    </source>
</evidence>
<keyword evidence="9" id="KW-1185">Reference proteome</keyword>
<dbReference type="STRING" id="698492.A0A0E9NA86"/>
<reference evidence="8 9" key="1">
    <citation type="journal article" date="2011" name="J. Gen. Appl. Microbiol.">
        <title>Draft genome sequencing of the enigmatic yeast Saitoella complicata.</title>
        <authorList>
            <person name="Nishida H."/>
            <person name="Hamamoto M."/>
            <person name="Sugiyama J."/>
        </authorList>
    </citation>
    <scope>NUCLEOTIDE SEQUENCE [LARGE SCALE GENOMIC DNA]</scope>
    <source>
        <strain evidence="8 9">NRRL Y-17804</strain>
    </source>
</reference>
<keyword evidence="5" id="KW-0496">Mitochondrion</keyword>
<dbReference type="Pfam" id="PF01425">
    <property type="entry name" value="Amidase"/>
    <property type="match status" value="1"/>
</dbReference>
<dbReference type="GO" id="GO:0030956">
    <property type="term" value="C:glutamyl-tRNA(Gln) amidotransferase complex"/>
    <property type="evidence" value="ECO:0007669"/>
    <property type="project" value="UniProtKB-UniRule"/>
</dbReference>
<evidence type="ECO:0000256" key="5">
    <source>
        <dbReference type="HAMAP-Rule" id="MF_03150"/>
    </source>
</evidence>
<dbReference type="InterPro" id="IPR023631">
    <property type="entry name" value="Amidase_dom"/>
</dbReference>
<organism evidence="8 9">
    <name type="scientific">Saitoella complicata (strain BCRC 22490 / CBS 7301 / JCM 7358 / NBRC 10748 / NRRL Y-17804)</name>
    <dbReference type="NCBI Taxonomy" id="698492"/>
    <lineage>
        <taxon>Eukaryota</taxon>
        <taxon>Fungi</taxon>
        <taxon>Dikarya</taxon>
        <taxon>Ascomycota</taxon>
        <taxon>Taphrinomycotina</taxon>
        <taxon>Taphrinomycotina incertae sedis</taxon>
        <taxon>Saitoella</taxon>
    </lineage>
</organism>
<dbReference type="Proteomes" id="UP000033140">
    <property type="component" value="Unassembled WGS sequence"/>
</dbReference>
<dbReference type="GO" id="GO:0030488">
    <property type="term" value="P:tRNA methylation"/>
    <property type="evidence" value="ECO:0007669"/>
    <property type="project" value="InterPro"/>
</dbReference>
<evidence type="ECO:0000313" key="8">
    <source>
        <dbReference type="EMBL" id="GAO46611.1"/>
    </source>
</evidence>
<dbReference type="Gene3D" id="3.40.50.150">
    <property type="entry name" value="Vaccinia Virus protein VP39"/>
    <property type="match status" value="1"/>
</dbReference>
<feature type="domain" description="Amidase" evidence="7">
    <location>
        <begin position="424"/>
        <end position="867"/>
    </location>
</feature>
<sequence>MNGLLRASFRRAYSITTGTGKPNFDFTHVYAGDTILLRSRRPTSKSKVRSQQTRLVGPLQEGKSLQVKDGLIEHEDMIGQPVRTTVMTHNQAPYSIHHPTLDDYVLLSERLVTPIYPIDAANIVALLDLHPNPGETMEVMEAGTGHGALTLYLARAIHAANATDNPTSKVHTIDINTRHSKHAEGVVAGFRRGMYSKDVEFYAPTNPSAWCEEQLALRASKAASTEFSSESASETKPESIPASTTEPKPFLSAAILDLPDPHAHFASVAKCLLPDHSLLVWCPSITQIMACIDHVQNSRREAYIPLVPLSITEFQTNGLRPWDVRSVNVSKEQGEKRMEWVCKPKAVGAVGRSVGGGFVAVFRKVKWTMNQAVQEEETDVENKGGEVVSEAVEAATEKSVQHSKLEEEAETTERDSLLAPKDVAAWNKRTNAFTSYLPRESIQSLAENAPANTPLHGKTIAIKDNICTSHSELPTTCASNILKGHTSPYPATVVSLLEESGAVIHAKTNMDEFGMGSHSIYSARGPTVNHVDGVEYSAGGSSGGSAVAVRDGMCYAALGTDTGGSVRLPAAYTGIVGFKPTYGLLSRWGVIPYANSLDTVGIMTKKVEDARKVFDVLNVHDPKDPTSLPPTARKPIRSEKKKTWTVGVPAEFNPEELSEPVRKAWASAIDALRSQGHTIKEVSIPAVQQAISAYYILAPAEASSNLAKFDGIRYGRRADQDSANGTLYANTKEEGWGEEVKRRVLLGTFTLSSEAIDNFFIQAQKIRRMVQDDFDKVFATKNPSRATEQGVEDGVDVLITPSSMTTAPLLSEVKKQKRLDAYVNDVLTVPASLAGLPACSVPYGKDESGMPIGLQVMGQFGEDHTVLEMAKILEDMVS</sequence>
<protein>
    <recommendedName>
        <fullName evidence="5">Glutamyl-tRNA(Gln) amidotransferase subunit A, mitochondrial</fullName>
        <shortName evidence="5">Glu-AdT subunit A</shortName>
        <ecNumber evidence="5">6.3.5.7</ecNumber>
    </recommendedName>
</protein>
<dbReference type="SUPFAM" id="SSF53335">
    <property type="entry name" value="S-adenosyl-L-methionine-dependent methyltransferases"/>
    <property type="match status" value="1"/>
</dbReference>
<feature type="active site" description="Acyl-ester intermediate" evidence="5">
    <location>
        <position position="565"/>
    </location>
</feature>
<dbReference type="GO" id="GO:0050567">
    <property type="term" value="F:glutaminyl-tRNA synthase (glutamine-hydrolyzing) activity"/>
    <property type="evidence" value="ECO:0007669"/>
    <property type="project" value="UniProtKB-UniRule"/>
</dbReference>
<dbReference type="AlphaFoldDB" id="A0A0E9NA86"/>
<feature type="active site" description="Charge relay system" evidence="5">
    <location>
        <position position="463"/>
    </location>
</feature>
<dbReference type="PROSITE" id="PS51620">
    <property type="entry name" value="SAM_TRM61"/>
    <property type="match status" value="1"/>
</dbReference>
<reference evidence="8 9" key="3">
    <citation type="journal article" date="2015" name="Genome Announc.">
        <title>Draft Genome Sequence of the Archiascomycetous Yeast Saitoella complicata.</title>
        <authorList>
            <person name="Yamauchi K."/>
            <person name="Kondo S."/>
            <person name="Hamamoto M."/>
            <person name="Takahashi Y."/>
            <person name="Ogura Y."/>
            <person name="Hayashi T."/>
            <person name="Nishida H."/>
        </authorList>
    </citation>
    <scope>NUCLEOTIDE SEQUENCE [LARGE SCALE GENOMIC DNA]</scope>
    <source>
        <strain evidence="8 9">NRRL Y-17804</strain>
    </source>
</reference>
<comment type="similarity">
    <text evidence="5">Belongs to the amidase family. GatA subfamily.</text>
</comment>
<feature type="region of interest" description="Disordered" evidence="6">
    <location>
        <begin position="394"/>
        <end position="415"/>
    </location>
</feature>
<dbReference type="InterPro" id="IPR014816">
    <property type="entry name" value="tRNA_MeTrfase_Gcd14"/>
</dbReference>
<dbReference type="GO" id="GO:0031515">
    <property type="term" value="C:tRNA (m1A) methyltransferase complex"/>
    <property type="evidence" value="ECO:0007669"/>
    <property type="project" value="InterPro"/>
</dbReference>
<feature type="active site" description="Charge relay system" evidence="5">
    <location>
        <position position="541"/>
    </location>
</feature>
<evidence type="ECO:0000259" key="7">
    <source>
        <dbReference type="Pfam" id="PF01425"/>
    </source>
</evidence>
<dbReference type="GO" id="GO:0005524">
    <property type="term" value="F:ATP binding"/>
    <property type="evidence" value="ECO:0007669"/>
    <property type="project" value="UniProtKB-KW"/>
</dbReference>